<dbReference type="InterPro" id="IPR008220">
    <property type="entry name" value="HAT_MetX-like"/>
</dbReference>
<dbReference type="AlphaFoldDB" id="A0A5J4J586"/>
<dbReference type="GO" id="GO:0004414">
    <property type="term" value="F:homoserine O-acetyltransferase activity"/>
    <property type="evidence" value="ECO:0007669"/>
    <property type="project" value="TreeGrafter"/>
</dbReference>
<dbReference type="Gene3D" id="3.40.50.1820">
    <property type="entry name" value="alpha/beta hydrolase"/>
    <property type="match status" value="1"/>
</dbReference>
<dbReference type="RefSeq" id="WP_151675398.1">
    <property type="nucleotide sequence ID" value="NZ_BKCG01000013.1"/>
</dbReference>
<gene>
    <name evidence="3" type="primary">metX</name>
    <name evidence="3" type="ORF">ULMA_30790</name>
</gene>
<name>A0A5J4J586_9FLAO</name>
<comment type="caution">
    <text evidence="3">The sequence shown here is derived from an EMBL/GenBank/DDBJ whole genome shotgun (WGS) entry which is preliminary data.</text>
</comment>
<keyword evidence="1 3" id="KW-0808">Transferase</keyword>
<evidence type="ECO:0000313" key="4">
    <source>
        <dbReference type="Proteomes" id="UP000326509"/>
    </source>
</evidence>
<organism evidence="3 4">
    <name type="scientific">Patiriisocius marinus</name>
    <dbReference type="NCBI Taxonomy" id="1397112"/>
    <lineage>
        <taxon>Bacteria</taxon>
        <taxon>Pseudomonadati</taxon>
        <taxon>Bacteroidota</taxon>
        <taxon>Flavobacteriia</taxon>
        <taxon>Flavobacteriales</taxon>
        <taxon>Flavobacteriaceae</taxon>
        <taxon>Patiriisocius</taxon>
    </lineage>
</organism>
<sequence length="328" mass="37218">MDKLKYISIPTYFTESGREITTNLSYQIFGRTLGDAPIVLVNHALTANSNVLGVSGWWNKIIGKEKCISTETYTVLAFNVPGNGFDTKAENIIEDYKNFTARDVAQLFLLGLQQLRINKVFAIIGGSTGGGIAWEMVAINQVVIEHLIPIASDWKSTDWVLANCHIQDSILNNSANPLFDARIHAMTLYRTPESLTEKFKRTEKEKGLYNVESWLNYHGNELTSRFQLSAYKLMNHLLKTVDITRGRGEFLEVATTISSSIHIITINSDLFFKPQENWKTYTYLKLLKDNVTISEINSIHGHDAFLIEYDQLSKILKPIFKTEKEVSK</sequence>
<dbReference type="GO" id="GO:0009086">
    <property type="term" value="P:methionine biosynthetic process"/>
    <property type="evidence" value="ECO:0007669"/>
    <property type="project" value="TreeGrafter"/>
</dbReference>
<dbReference type="GO" id="GO:0009092">
    <property type="term" value="P:homoserine metabolic process"/>
    <property type="evidence" value="ECO:0007669"/>
    <property type="project" value="TreeGrafter"/>
</dbReference>
<accession>A0A5J4J586</accession>
<evidence type="ECO:0000259" key="2">
    <source>
        <dbReference type="Pfam" id="PF00561"/>
    </source>
</evidence>
<dbReference type="Pfam" id="PF00561">
    <property type="entry name" value="Abhydrolase_1"/>
    <property type="match status" value="1"/>
</dbReference>
<proteinExistence type="predicted"/>
<dbReference type="Proteomes" id="UP000326509">
    <property type="component" value="Unassembled WGS sequence"/>
</dbReference>
<dbReference type="InterPro" id="IPR000073">
    <property type="entry name" value="AB_hydrolase_1"/>
</dbReference>
<dbReference type="EMBL" id="BKCG01000013">
    <property type="protein sequence ID" value="GER60971.1"/>
    <property type="molecule type" value="Genomic_DNA"/>
</dbReference>
<dbReference type="PANTHER" id="PTHR32268">
    <property type="entry name" value="HOMOSERINE O-ACETYLTRANSFERASE"/>
    <property type="match status" value="1"/>
</dbReference>
<evidence type="ECO:0000256" key="1">
    <source>
        <dbReference type="ARBA" id="ARBA00022679"/>
    </source>
</evidence>
<protein>
    <submittedName>
        <fullName evidence="3">Homoserine O-acetyltransferase</fullName>
    </submittedName>
</protein>
<reference evidence="3 4" key="1">
    <citation type="submission" date="2019-08" db="EMBL/GenBank/DDBJ databases">
        <title>Draft genome sequence of Ulvibacter marinus type strain NBRC 109484.</title>
        <authorList>
            <person name="Kawano K."/>
            <person name="Ushijima N."/>
            <person name="Kihara M."/>
            <person name="Itoh H."/>
        </authorList>
    </citation>
    <scope>NUCLEOTIDE SEQUENCE [LARGE SCALE GENOMIC DNA]</scope>
    <source>
        <strain evidence="3 4">NBRC 109484</strain>
    </source>
</reference>
<keyword evidence="4" id="KW-1185">Reference proteome</keyword>
<dbReference type="SUPFAM" id="SSF53474">
    <property type="entry name" value="alpha/beta-Hydrolases"/>
    <property type="match status" value="1"/>
</dbReference>
<dbReference type="OrthoDB" id="9800754at2"/>
<dbReference type="PANTHER" id="PTHR32268:SF11">
    <property type="entry name" value="HOMOSERINE O-ACETYLTRANSFERASE"/>
    <property type="match status" value="1"/>
</dbReference>
<evidence type="ECO:0000313" key="3">
    <source>
        <dbReference type="EMBL" id="GER60971.1"/>
    </source>
</evidence>
<dbReference type="InterPro" id="IPR029058">
    <property type="entry name" value="AB_hydrolase_fold"/>
</dbReference>
<feature type="domain" description="AB hydrolase-1" evidence="2">
    <location>
        <begin position="37"/>
        <end position="152"/>
    </location>
</feature>